<dbReference type="Proteomes" id="UP000559010">
    <property type="component" value="Unassembled WGS sequence"/>
</dbReference>
<feature type="transmembrane region" description="Helical" evidence="1">
    <location>
        <begin position="7"/>
        <end position="29"/>
    </location>
</feature>
<keyword evidence="1" id="KW-0472">Membrane</keyword>
<dbReference type="PROSITE" id="PS50244">
    <property type="entry name" value="S5A_REDUCTASE"/>
    <property type="match status" value="1"/>
</dbReference>
<dbReference type="RefSeq" id="WP_169682594.1">
    <property type="nucleotide sequence ID" value="NZ_JABBNU010000008.1"/>
</dbReference>
<organism evidence="2 3">
    <name type="scientific">Marinigracilibium pacificum</name>
    <dbReference type="NCBI Taxonomy" id="2729599"/>
    <lineage>
        <taxon>Bacteria</taxon>
        <taxon>Pseudomonadati</taxon>
        <taxon>Bacteroidota</taxon>
        <taxon>Cytophagia</taxon>
        <taxon>Cytophagales</taxon>
        <taxon>Flammeovirgaceae</taxon>
        <taxon>Marinigracilibium</taxon>
    </lineage>
</organism>
<name>A0A848J4M0_9BACT</name>
<protein>
    <submittedName>
        <fullName evidence="2">DUF1295 domain-containing protein</fullName>
    </submittedName>
</protein>
<gene>
    <name evidence="2" type="ORF">HH304_13715</name>
</gene>
<dbReference type="EMBL" id="JABBNU010000008">
    <property type="protein sequence ID" value="NMM49460.1"/>
    <property type="molecule type" value="Genomic_DNA"/>
</dbReference>
<dbReference type="Gene3D" id="1.20.120.1630">
    <property type="match status" value="1"/>
</dbReference>
<dbReference type="AlphaFoldDB" id="A0A848J4M0"/>
<keyword evidence="3" id="KW-1185">Reference proteome</keyword>
<reference evidence="2 3" key="1">
    <citation type="submission" date="2020-04" db="EMBL/GenBank/DDBJ databases">
        <title>Flammeovirgaceae bacterium KN852 isolated from deep sea.</title>
        <authorList>
            <person name="Zhang D.-C."/>
        </authorList>
    </citation>
    <scope>NUCLEOTIDE SEQUENCE [LARGE SCALE GENOMIC DNA]</scope>
    <source>
        <strain evidence="2 3">KN852</strain>
    </source>
</reference>
<dbReference type="InterPro" id="IPR010721">
    <property type="entry name" value="UstE-like"/>
</dbReference>
<feature type="transmembrane region" description="Helical" evidence="1">
    <location>
        <begin position="35"/>
        <end position="56"/>
    </location>
</feature>
<feature type="transmembrane region" description="Helical" evidence="1">
    <location>
        <begin position="138"/>
        <end position="160"/>
    </location>
</feature>
<feature type="transmembrane region" description="Helical" evidence="1">
    <location>
        <begin position="240"/>
        <end position="260"/>
    </location>
</feature>
<dbReference type="PANTHER" id="PTHR32251">
    <property type="entry name" value="3-OXO-5-ALPHA-STEROID 4-DEHYDROGENASE"/>
    <property type="match status" value="1"/>
</dbReference>
<evidence type="ECO:0000313" key="2">
    <source>
        <dbReference type="EMBL" id="NMM49460.1"/>
    </source>
</evidence>
<evidence type="ECO:0000256" key="1">
    <source>
        <dbReference type="SAM" id="Phobius"/>
    </source>
</evidence>
<feature type="transmembrane region" description="Helical" evidence="1">
    <location>
        <begin position="166"/>
        <end position="186"/>
    </location>
</feature>
<keyword evidence="1" id="KW-0812">Transmembrane</keyword>
<feature type="transmembrane region" description="Helical" evidence="1">
    <location>
        <begin position="217"/>
        <end position="234"/>
    </location>
</feature>
<dbReference type="GO" id="GO:0016020">
    <property type="term" value="C:membrane"/>
    <property type="evidence" value="ECO:0007669"/>
    <property type="project" value="TreeGrafter"/>
</dbReference>
<accession>A0A848J4M0</accession>
<keyword evidence="1" id="KW-1133">Transmembrane helix</keyword>
<evidence type="ECO:0000313" key="3">
    <source>
        <dbReference type="Proteomes" id="UP000559010"/>
    </source>
</evidence>
<dbReference type="Pfam" id="PF06966">
    <property type="entry name" value="DUF1295"/>
    <property type="match status" value="1"/>
</dbReference>
<dbReference type="PANTHER" id="PTHR32251:SF23">
    <property type="entry name" value="3-OXO-5-ALPHA-STEROID 4-DEHYDROGENASE (DUF1295)"/>
    <property type="match status" value="1"/>
</dbReference>
<proteinExistence type="predicted"/>
<sequence>MKADKSTSLLIVLSCYMIAIFVVVVIWDFLKDYNLIYRILIADVITTVIVFAGSIITKNSSMYDPYWSVAPPIIALVLITHYPEGNAERQGMILSATLIWGVRLTYNWVRGWKGLHHEDWRYKDIAGKTKKLYWPSSFFGIHLLPTLWVFGGCLPLFYIIPLEGKVTIWDYTGTFLCVIAAVIELISDEQLRAFKKVAPKNKFIDTGWWSLSRHPNYFGELLFWSGIFIMVFQIKDLSALWTGIGLVALIILFVFISIPMMEKRNLKNKPGYTDYIKRVSMLIPWPSSKSNR</sequence>
<comment type="caution">
    <text evidence="2">The sequence shown here is derived from an EMBL/GenBank/DDBJ whole genome shotgun (WGS) entry which is preliminary data.</text>
</comment>